<dbReference type="RefSeq" id="WP_256618050.1">
    <property type="nucleotide sequence ID" value="NZ_JANIBC010000001.1"/>
</dbReference>
<dbReference type="AlphaFoldDB" id="A0A9X2RGU0"/>
<dbReference type="InterPro" id="IPR017853">
    <property type="entry name" value="GH"/>
</dbReference>
<name>A0A9X2RGU0_9PROT</name>
<protein>
    <submittedName>
        <fullName evidence="4">Glycoside hydrolase/phage tail family protein</fullName>
    </submittedName>
</protein>
<dbReference type="GO" id="GO:0016787">
    <property type="term" value="F:hydrolase activity"/>
    <property type="evidence" value="ECO:0007669"/>
    <property type="project" value="UniProtKB-KW"/>
</dbReference>
<dbReference type="InterPro" id="IPR056490">
    <property type="entry name" value="Rcc01698_C"/>
</dbReference>
<gene>
    <name evidence="4" type="ORF">NOG11_02490</name>
</gene>
<proteinExistence type="predicted"/>
<accession>A0A9X2RGU0</accession>
<evidence type="ECO:0000313" key="5">
    <source>
        <dbReference type="Proteomes" id="UP001142610"/>
    </source>
</evidence>
<dbReference type="CDD" id="cd19607">
    <property type="entry name" value="GTA_TIM-barrel-like"/>
    <property type="match status" value="1"/>
</dbReference>
<evidence type="ECO:0000259" key="1">
    <source>
        <dbReference type="Pfam" id="PF13547"/>
    </source>
</evidence>
<keyword evidence="5" id="KW-1185">Reference proteome</keyword>
<dbReference type="Gene3D" id="3.20.20.80">
    <property type="entry name" value="Glycosidases"/>
    <property type="match status" value="1"/>
</dbReference>
<sequence length="1253" mass="134570">MTQSVTDFARSAGSAALQELPDIAADYAAAQAGTLATNLLFGPKKRLREGRTLDEIRLMRASEGGGIPRVYGRARVGGQLIWTAPVEEETTTITTVTGSKGLSRSSESSERQSRYFLSFAVALCEGRVARLGRVWADGRLISLADIDYRLYHGTEEQQPDDLITLTEGTAPAYKGIAYIVFERLDLAPFGNRVPQLNFEVVCPLETDDPASMENAIRAVTIIPGSGEGALSQEPLFDETDEGFPKPLNMNNGLGVTDAEASFDELQDVLPNLEAASLVVSWFGDDLRAGHASVLPGIELAERVTEPNTWGVAGFTRKTARLLSQGQGRPSYGGTPSDKSVTDTILTLKDRGLEVAFHPFILMDVPNGNGLPDPYGSTEQAPFPWRGRITADSPSDDGTSAAAAQVHRFFDSYQVMIRHYAQLCAAAGGVDTFLIGSELRGLTTVRDQNGGFPAVHRLRQLAAEVKAILPQTVVTYGADWTEYGGYVPPGSDDLAYPLDPLWADVNIDAVGIDNYFPLTDWREGEGHLDEEVATGPYDPDYLAEGIERGEGYDWFYASTEDRLAQTRSVITDGAYGEPWVFRQKDLWSWWSNQHEPRSGGIKTAPTQWVPQSKPILFTEIGCAAIDKGPNQPNVFVDPKSSESAPPYHSTGIRDDRAQRSYLEAQHAFWSDPDKNPVSPLYGGPMVDAGRMYVYAWDARPFPEFPSRTDVWADAENWVTGHWLNGRAGRVRLSALLEELAREAGVHAVDASACDQLLSGFVRTGTGSARAAMEELLDLYQLDAVQRGGLLVIRPRNGRVDLALTEGELLLSEGQADPVAITHAQDSELPAGLSISFADELSGFETKTVAAKDDSLPEGRTARTSTSVIFDQSEASARASAILAEARAMRTSLRFGLPRLGEGIEPGTVLKLELPDSALTCRIMRIDIGDVRAFSGVSTDASVFSGVPSRFTADPPPLPTTPGGVLFVPLDVPLLTDDEKPALHLAAFSEPWPGSVSVYDASEALVASVDRQSLMGRLTAPLAPGVGGRIDRSAGLRVRLFGGGLESVTRDRLLSGANLAAVETASGFELLQFERAALSPEGDWVLSGLLRARRGTDLEAASGAEEGARFILLGDASPMALPEERWGTRFAYEAGPAGALPGGYPFRAGGVEVIATGARPLSPVHLRAQAEPNGTLLTWTRRSRIGGDRWNGGEIALGEEAEAYQVEIIATDGTVLETTDVGEPQYLVTTPGAAGARIAQLSASFGSGRAATVGF</sequence>
<dbReference type="InterPro" id="IPR032876">
    <property type="entry name" value="J_dom"/>
</dbReference>
<reference evidence="4" key="1">
    <citation type="submission" date="2022-07" db="EMBL/GenBank/DDBJ databases">
        <title>Parvularcula maris sp. nov., an algicidal bacterium isolated from seawater.</title>
        <authorList>
            <person name="Li F."/>
        </authorList>
    </citation>
    <scope>NUCLEOTIDE SEQUENCE</scope>
    <source>
        <strain evidence="4">BGMRC 0090</strain>
    </source>
</reference>
<dbReference type="Pfam" id="PF13550">
    <property type="entry name" value="Phage-tail_3"/>
    <property type="match status" value="1"/>
</dbReference>
<evidence type="ECO:0000259" key="2">
    <source>
        <dbReference type="Pfam" id="PF13550"/>
    </source>
</evidence>
<dbReference type="InterPro" id="IPR025195">
    <property type="entry name" value="GTA_TIM_dom"/>
</dbReference>
<evidence type="ECO:0000313" key="4">
    <source>
        <dbReference type="EMBL" id="MCQ8184245.1"/>
    </source>
</evidence>
<feature type="domain" description="Tip attachment protein J" evidence="2">
    <location>
        <begin position="764"/>
        <end position="924"/>
    </location>
</feature>
<evidence type="ECO:0000259" key="3">
    <source>
        <dbReference type="Pfam" id="PF23666"/>
    </source>
</evidence>
<dbReference type="Pfam" id="PF13547">
    <property type="entry name" value="GTA_TIM"/>
    <property type="match status" value="1"/>
</dbReference>
<keyword evidence="4" id="KW-0378">Hydrolase</keyword>
<dbReference type="EMBL" id="JANIBC010000001">
    <property type="protein sequence ID" value="MCQ8184245.1"/>
    <property type="molecule type" value="Genomic_DNA"/>
</dbReference>
<feature type="domain" description="Rcc01698-like C-terminal" evidence="3">
    <location>
        <begin position="1012"/>
        <end position="1109"/>
    </location>
</feature>
<dbReference type="SUPFAM" id="SSF51445">
    <property type="entry name" value="(Trans)glycosidases"/>
    <property type="match status" value="1"/>
</dbReference>
<dbReference type="Proteomes" id="UP001142610">
    <property type="component" value="Unassembled WGS sequence"/>
</dbReference>
<organism evidence="4 5">
    <name type="scientific">Parvularcula maris</name>
    <dbReference type="NCBI Taxonomy" id="2965077"/>
    <lineage>
        <taxon>Bacteria</taxon>
        <taxon>Pseudomonadati</taxon>
        <taxon>Pseudomonadota</taxon>
        <taxon>Alphaproteobacteria</taxon>
        <taxon>Parvularculales</taxon>
        <taxon>Parvularculaceae</taxon>
        <taxon>Parvularcula</taxon>
    </lineage>
</organism>
<feature type="domain" description="GTA TIM-barrel-like" evidence="1">
    <location>
        <begin position="411"/>
        <end position="704"/>
    </location>
</feature>
<dbReference type="Pfam" id="PF23666">
    <property type="entry name" value="Rcc01698_C"/>
    <property type="match status" value="1"/>
</dbReference>
<comment type="caution">
    <text evidence="4">The sequence shown here is derived from an EMBL/GenBank/DDBJ whole genome shotgun (WGS) entry which is preliminary data.</text>
</comment>